<protein>
    <submittedName>
        <fullName evidence="1">Uncharacterized protein</fullName>
    </submittedName>
</protein>
<evidence type="ECO:0000313" key="2">
    <source>
        <dbReference type="Proteomes" id="UP000320722"/>
    </source>
</evidence>
<sequence>MLYEVYDGDERIEQLENLTEAIDFAKSYIGAYSAENLNLRISLQLVSQDEIQRITKADTRSIGIVLESLFAKIKSFLDK</sequence>
<accession>A0A517WCY1</accession>
<gene>
    <name evidence="1" type="ORF">V6x_28250</name>
</gene>
<dbReference type="EMBL" id="CP036347">
    <property type="protein sequence ID" value="QDU03113.1"/>
    <property type="molecule type" value="Genomic_DNA"/>
</dbReference>
<dbReference type="AlphaFoldDB" id="A0A517WCY1"/>
<dbReference type="Proteomes" id="UP000320722">
    <property type="component" value="Chromosome"/>
</dbReference>
<name>A0A517WCY1_9PLAN</name>
<evidence type="ECO:0000313" key="1">
    <source>
        <dbReference type="EMBL" id="QDU03113.1"/>
    </source>
</evidence>
<reference evidence="1 2" key="1">
    <citation type="submission" date="2019-02" db="EMBL/GenBank/DDBJ databases">
        <title>Deep-cultivation of Planctomycetes and their phenomic and genomic characterization uncovers novel biology.</title>
        <authorList>
            <person name="Wiegand S."/>
            <person name="Jogler M."/>
            <person name="Boedeker C."/>
            <person name="Pinto D."/>
            <person name="Vollmers J."/>
            <person name="Rivas-Marin E."/>
            <person name="Kohn T."/>
            <person name="Peeters S.H."/>
            <person name="Heuer A."/>
            <person name="Rast P."/>
            <person name="Oberbeckmann S."/>
            <person name="Bunk B."/>
            <person name="Jeske O."/>
            <person name="Meyerdierks A."/>
            <person name="Storesund J.E."/>
            <person name="Kallscheuer N."/>
            <person name="Luecker S."/>
            <person name="Lage O.M."/>
            <person name="Pohl T."/>
            <person name="Merkel B.J."/>
            <person name="Hornburger P."/>
            <person name="Mueller R.-W."/>
            <person name="Bruemmer F."/>
            <person name="Labrenz M."/>
            <person name="Spormann A.M."/>
            <person name="Op den Camp H."/>
            <person name="Overmann J."/>
            <person name="Amann R."/>
            <person name="Jetten M.S.M."/>
            <person name="Mascher T."/>
            <person name="Medema M.H."/>
            <person name="Devos D.P."/>
            <person name="Kaster A.-K."/>
            <person name="Ovreas L."/>
            <person name="Rohde M."/>
            <person name="Galperin M.Y."/>
            <person name="Jogler C."/>
        </authorList>
    </citation>
    <scope>NUCLEOTIDE SEQUENCE [LARGE SCALE GENOMIC DNA]</scope>
    <source>
        <strain evidence="1 2">V6</strain>
    </source>
</reference>
<proteinExistence type="predicted"/>
<organism evidence="1 2">
    <name type="scientific">Gimesia chilikensis</name>
    <dbReference type="NCBI Taxonomy" id="2605989"/>
    <lineage>
        <taxon>Bacteria</taxon>
        <taxon>Pseudomonadati</taxon>
        <taxon>Planctomycetota</taxon>
        <taxon>Planctomycetia</taxon>
        <taxon>Planctomycetales</taxon>
        <taxon>Planctomycetaceae</taxon>
        <taxon>Gimesia</taxon>
    </lineage>
</organism>